<dbReference type="EMBL" id="JBHUEO010000002">
    <property type="protein sequence ID" value="MFD1705247.1"/>
    <property type="molecule type" value="Genomic_DNA"/>
</dbReference>
<dbReference type="InterPro" id="IPR043038">
    <property type="entry name" value="VbhA_sf"/>
</dbReference>
<dbReference type="Pfam" id="PF18495">
    <property type="entry name" value="VbhA"/>
    <property type="match status" value="1"/>
</dbReference>
<sequence length="72" mass="8266">MEICGVKFTDQKQFEAVKASIHSSMIEGFKPTKESVEHIKAVLDGKMTMEQLAEFHKQNEKNMYLNQNAFSN</sequence>
<protein>
    <submittedName>
        <fullName evidence="2">Antitoxin VbhA family protein</fullName>
    </submittedName>
</protein>
<comment type="caution">
    <text evidence="2">The sequence shown here is derived from an EMBL/GenBank/DDBJ whole genome shotgun (WGS) entry which is preliminary data.</text>
</comment>
<name>A0ABW4KBQ5_9BACI</name>
<dbReference type="InterPro" id="IPR041535">
    <property type="entry name" value="VbhA"/>
</dbReference>
<feature type="domain" description="Antitoxin VbhA" evidence="1">
    <location>
        <begin position="15"/>
        <end position="52"/>
    </location>
</feature>
<accession>A0ABW4KBQ5</accession>
<gene>
    <name evidence="2" type="ORF">ACFSCZ_00595</name>
</gene>
<organism evidence="2 3">
    <name type="scientific">Siminovitchia sediminis</name>
    <dbReference type="NCBI Taxonomy" id="1274353"/>
    <lineage>
        <taxon>Bacteria</taxon>
        <taxon>Bacillati</taxon>
        <taxon>Bacillota</taxon>
        <taxon>Bacilli</taxon>
        <taxon>Bacillales</taxon>
        <taxon>Bacillaceae</taxon>
        <taxon>Siminovitchia</taxon>
    </lineage>
</organism>
<dbReference type="InterPro" id="IPR033788">
    <property type="entry name" value="VbhA-like"/>
</dbReference>
<dbReference type="CDD" id="cd11586">
    <property type="entry name" value="VbhA_like"/>
    <property type="match status" value="1"/>
</dbReference>
<proteinExistence type="predicted"/>
<evidence type="ECO:0000313" key="3">
    <source>
        <dbReference type="Proteomes" id="UP001597301"/>
    </source>
</evidence>
<evidence type="ECO:0000313" key="2">
    <source>
        <dbReference type="EMBL" id="MFD1705247.1"/>
    </source>
</evidence>
<dbReference type="Gene3D" id="1.10.8.1050">
    <property type="entry name" value="Antitoxin VbhA-like"/>
    <property type="match status" value="1"/>
</dbReference>
<reference evidence="3" key="1">
    <citation type="journal article" date="2019" name="Int. J. Syst. Evol. Microbiol.">
        <title>The Global Catalogue of Microorganisms (GCM) 10K type strain sequencing project: providing services to taxonomists for standard genome sequencing and annotation.</title>
        <authorList>
            <consortium name="The Broad Institute Genomics Platform"/>
            <consortium name="The Broad Institute Genome Sequencing Center for Infectious Disease"/>
            <person name="Wu L."/>
            <person name="Ma J."/>
        </authorList>
    </citation>
    <scope>NUCLEOTIDE SEQUENCE [LARGE SCALE GENOMIC DNA]</scope>
    <source>
        <strain evidence="3">CGMCC 1.12295</strain>
    </source>
</reference>
<dbReference type="GeneID" id="56392321"/>
<dbReference type="RefSeq" id="WP_144460390.1">
    <property type="nucleotide sequence ID" value="NZ_JBHUEO010000002.1"/>
</dbReference>
<dbReference type="Proteomes" id="UP001597301">
    <property type="component" value="Unassembled WGS sequence"/>
</dbReference>
<evidence type="ECO:0000259" key="1">
    <source>
        <dbReference type="Pfam" id="PF18495"/>
    </source>
</evidence>
<keyword evidence="3" id="KW-1185">Reference proteome</keyword>